<gene>
    <name evidence="1" type="ORF">AW736_26375</name>
</gene>
<accession>A0A178IR74</accession>
<evidence type="ECO:0000313" key="1">
    <source>
        <dbReference type="EMBL" id="OAM91909.1"/>
    </source>
</evidence>
<sequence>MNPNTKGTIPNLSSTGAIQDAARVKTAKAQLANVLSELQKKQENPFIGTILAELTDQIRQMRETYGLGYLKIAEQLNSLKIEPKIVTSEQEIRKFCKIAFEKPRKPRRGKAADSAA</sequence>
<protein>
    <submittedName>
        <fullName evidence="1">Uncharacterized protein</fullName>
    </submittedName>
</protein>
<evidence type="ECO:0000313" key="2">
    <source>
        <dbReference type="Proteomes" id="UP000078486"/>
    </source>
</evidence>
<reference evidence="1 2" key="1">
    <citation type="submission" date="2016-01" db="EMBL/GenBank/DDBJ databases">
        <title>High potential of lignocellulose degradation of a new Verrucomicrobia species.</title>
        <authorList>
            <person name="Wang Y."/>
            <person name="Shi Y."/>
            <person name="Qiu Z."/>
            <person name="Liu S."/>
            <person name="Yang H."/>
        </authorList>
    </citation>
    <scope>NUCLEOTIDE SEQUENCE [LARGE SCALE GENOMIC DNA]</scope>
    <source>
        <strain evidence="1 2">TSB47</strain>
    </source>
</reference>
<keyword evidence="2" id="KW-1185">Reference proteome</keyword>
<dbReference type="RefSeq" id="WP_068773274.1">
    <property type="nucleotide sequence ID" value="NZ_KV441849.1"/>
</dbReference>
<name>A0A178IR74_9BACT</name>
<proteinExistence type="predicted"/>
<dbReference type="AlphaFoldDB" id="A0A178IR74"/>
<dbReference type="EMBL" id="LRRQ01000003">
    <property type="protein sequence ID" value="OAM91909.1"/>
    <property type="molecule type" value="Genomic_DNA"/>
</dbReference>
<organism evidence="1 2">
    <name type="scientific">Termitidicoccus mucosus</name>
    <dbReference type="NCBI Taxonomy" id="1184151"/>
    <lineage>
        <taxon>Bacteria</taxon>
        <taxon>Pseudomonadati</taxon>
        <taxon>Verrucomicrobiota</taxon>
        <taxon>Opitutia</taxon>
        <taxon>Opitutales</taxon>
        <taxon>Opitutaceae</taxon>
        <taxon>Termitidicoccus</taxon>
    </lineage>
</organism>
<comment type="caution">
    <text evidence="1">The sequence shown here is derived from an EMBL/GenBank/DDBJ whole genome shotgun (WGS) entry which is preliminary data.</text>
</comment>
<dbReference type="STRING" id="1184151.AW736_26375"/>
<dbReference type="Proteomes" id="UP000078486">
    <property type="component" value="Unassembled WGS sequence"/>
</dbReference>